<evidence type="ECO:0000256" key="6">
    <source>
        <dbReference type="ARBA" id="ARBA00022670"/>
    </source>
</evidence>
<dbReference type="Pfam" id="PF03416">
    <property type="entry name" value="Peptidase_C54"/>
    <property type="match status" value="2"/>
</dbReference>
<dbReference type="SUPFAM" id="SSF54001">
    <property type="entry name" value="Cysteine proteinases"/>
    <property type="match status" value="2"/>
</dbReference>
<feature type="compositionally biased region" description="Low complexity" evidence="13">
    <location>
        <begin position="258"/>
        <end position="278"/>
    </location>
</feature>
<feature type="compositionally biased region" description="Polar residues" evidence="13">
    <location>
        <begin position="115"/>
        <end position="134"/>
    </location>
</feature>
<evidence type="ECO:0000256" key="13">
    <source>
        <dbReference type="SAM" id="MobiDB-lite"/>
    </source>
</evidence>
<feature type="region of interest" description="Disordered" evidence="13">
    <location>
        <begin position="769"/>
        <end position="1012"/>
    </location>
</feature>
<feature type="compositionally biased region" description="Pro residues" evidence="13">
    <location>
        <begin position="947"/>
        <end position="957"/>
    </location>
</feature>
<feature type="domain" description="Peptidase C54 catalytic" evidence="14">
    <location>
        <begin position="292"/>
        <end position="595"/>
    </location>
</feature>
<keyword evidence="10" id="KW-0072">Autophagy</keyword>
<dbReference type="PANTHER" id="PTHR22624">
    <property type="entry name" value="CYSTEINE PROTEASE ATG4"/>
    <property type="match status" value="1"/>
</dbReference>
<dbReference type="InterPro" id="IPR005078">
    <property type="entry name" value="Peptidase_C54"/>
</dbReference>
<dbReference type="GO" id="GO:0000407">
    <property type="term" value="C:phagophore assembly site"/>
    <property type="evidence" value="ECO:0007669"/>
    <property type="project" value="UniProtKB-SubCell"/>
</dbReference>
<feature type="region of interest" description="Disordered" evidence="13">
    <location>
        <begin position="232"/>
        <end position="282"/>
    </location>
</feature>
<dbReference type="STRING" id="1137138.A0A067N4W2"/>
<feature type="compositionally biased region" description="Low complexity" evidence="13">
    <location>
        <begin position="238"/>
        <end position="250"/>
    </location>
</feature>
<dbReference type="InParanoid" id="A0A067N4W2"/>
<dbReference type="HOGENOM" id="CLU_005225_0_0_1"/>
<dbReference type="GO" id="GO:0000045">
    <property type="term" value="P:autophagosome assembly"/>
    <property type="evidence" value="ECO:0007669"/>
    <property type="project" value="TreeGrafter"/>
</dbReference>
<feature type="compositionally biased region" description="Acidic residues" evidence="13">
    <location>
        <begin position="877"/>
        <end position="887"/>
    </location>
</feature>
<dbReference type="EMBL" id="KL198013">
    <property type="protein sequence ID" value="KDQ23073.1"/>
    <property type="molecule type" value="Genomic_DNA"/>
</dbReference>
<evidence type="ECO:0000256" key="4">
    <source>
        <dbReference type="ARBA" id="ARBA00022448"/>
    </source>
</evidence>
<evidence type="ECO:0000313" key="16">
    <source>
        <dbReference type="Proteomes" id="UP000027073"/>
    </source>
</evidence>
<name>A0A067N4W2_PLEO1</name>
<dbReference type="VEuPathDB" id="FungiDB:PLEOSDRAFT_1114274"/>
<feature type="compositionally biased region" description="Low complexity" evidence="13">
    <location>
        <begin position="897"/>
        <end position="910"/>
    </location>
</feature>
<comment type="subcellular location">
    <subcellularLocation>
        <location evidence="2">Cytoplasm</location>
    </subcellularLocation>
    <subcellularLocation>
        <location evidence="1">Preautophagosomal structure</location>
    </subcellularLocation>
</comment>
<dbReference type="GO" id="GO:0015031">
    <property type="term" value="P:protein transport"/>
    <property type="evidence" value="ECO:0007669"/>
    <property type="project" value="UniProtKB-KW"/>
</dbReference>
<evidence type="ECO:0000256" key="2">
    <source>
        <dbReference type="ARBA" id="ARBA00004496"/>
    </source>
</evidence>
<evidence type="ECO:0000256" key="7">
    <source>
        <dbReference type="ARBA" id="ARBA00022801"/>
    </source>
</evidence>
<evidence type="ECO:0000256" key="12">
    <source>
        <dbReference type="ARBA" id="ARBA00030240"/>
    </source>
</evidence>
<feature type="region of interest" description="Disordered" evidence="13">
    <location>
        <begin position="107"/>
        <end position="134"/>
    </location>
</feature>
<organism evidence="15 16">
    <name type="scientific">Pleurotus ostreatus (strain PC15)</name>
    <name type="common">Oyster mushroom</name>
    <dbReference type="NCBI Taxonomy" id="1137138"/>
    <lineage>
        <taxon>Eukaryota</taxon>
        <taxon>Fungi</taxon>
        <taxon>Dikarya</taxon>
        <taxon>Basidiomycota</taxon>
        <taxon>Agaricomycotina</taxon>
        <taxon>Agaricomycetes</taxon>
        <taxon>Agaricomycetidae</taxon>
        <taxon>Agaricales</taxon>
        <taxon>Pleurotineae</taxon>
        <taxon>Pleurotaceae</taxon>
        <taxon>Pleurotus</taxon>
    </lineage>
</organism>
<feature type="compositionally biased region" description="Pro residues" evidence="13">
    <location>
        <begin position="911"/>
        <end position="928"/>
    </location>
</feature>
<dbReference type="GO" id="GO:0000423">
    <property type="term" value="P:mitophagy"/>
    <property type="evidence" value="ECO:0007669"/>
    <property type="project" value="TreeGrafter"/>
</dbReference>
<feature type="compositionally biased region" description="Basic and acidic residues" evidence="13">
    <location>
        <begin position="568"/>
        <end position="584"/>
    </location>
</feature>
<dbReference type="PANTHER" id="PTHR22624:SF49">
    <property type="entry name" value="CYSTEINE PROTEASE"/>
    <property type="match status" value="1"/>
</dbReference>
<evidence type="ECO:0000256" key="1">
    <source>
        <dbReference type="ARBA" id="ARBA00004329"/>
    </source>
</evidence>
<evidence type="ECO:0000313" key="15">
    <source>
        <dbReference type="EMBL" id="KDQ23073.1"/>
    </source>
</evidence>
<evidence type="ECO:0000256" key="3">
    <source>
        <dbReference type="ARBA" id="ARBA00010958"/>
    </source>
</evidence>
<comment type="similarity">
    <text evidence="3">Belongs to the peptidase C54 family.</text>
</comment>
<dbReference type="FunCoup" id="A0A067N4W2">
    <property type="interactions" value="140"/>
</dbReference>
<evidence type="ECO:0000256" key="8">
    <source>
        <dbReference type="ARBA" id="ARBA00022807"/>
    </source>
</evidence>
<sequence length="1012" mass="109614">MSSKHSRQSPTPSTPGSSHHASKLPKFLQKQANRDRSKSVTDPGVSGSPSGSSIASGSSISTSERGKSKFLFFKEREREKDKDLEIDELTTPNDEQPVIVEPINVPRPRTRSERPLSTASDTHPSVSLYASTSSTGSRIGDLPTRLSGWFSHTFSTSSTDLSLPALISQTQSMSTAGSSPKNKGSALLTAAKYGRGHLVGKAMRYILDSDATPDECPDPIWLLGVQHPGWEPPPIPNSLTSSTASAPPRSSSDRRRGSSPSLRSSTSSIQSPTESQSSLGVKHPSANWPPVFYADFTSRIWLTYRSHFTPIRDVRLCDLTNEQPVETFQPSSPPSKVWAWVGRGEKGWTSDSGWGCMLRTGQSLLANALLHLHLSRDWRKPPHPVATADFATYVQILTWFFDTPSPEAPFSVHRMALAGKDLGKDVGQWFGPSTAAGAIKTLASAFPDAALGVSVGVDGVVFQSDVYAASNSGTLPKRHVRNNWGDRAVLILVGIRLGLDGVNPIYYDSIKFLYTFPQSVGIAGGRPSSSYYFVGSQADSLFYLDPHHARPAIPLRPTPQPNEALEWDAGRESDREREHGDRRSRQIPSSYNDPSHSRIPASPSSSRTGSSTFSYHAPLSPSPLQKQYSSSSSHSHSSSSSSYPGAPSTSSSPPMKSSMSTSRTPRATRAASVSQPVSPDVSTEMDQSDVVFLSSGGESLDPLQQHYVTAYSDAELKTFHCDRVRKMPLSGLDPSMLLGFLCKDEADWVDFRRRVGELSRDYRTIFSIQDEPPTWPSDSEMGLESISEPDDMDMDSEGEDEEGEEKFFDTRSATPSTSSASANHGNRGRSEEIDTEDDPVGPITPGPNSKFDLPNRPPAWADDKDAGDNDYVKEEGAFSDDIEDDWVDPISPPPSQPASLPRASSASPVPASDPGPSRSPPAFDPSPPIAATKSKRKKSKKGAETPVPVPIPMPAALPFPVSQRSPDELPPPDDRTRTNSIRKPQPQRMHTARARDGGRTQSGGVKGIVTDS</sequence>
<proteinExistence type="inferred from homology"/>
<feature type="region of interest" description="Disordered" evidence="13">
    <location>
        <begin position="550"/>
        <end position="685"/>
    </location>
</feature>
<dbReference type="GO" id="GO:0034727">
    <property type="term" value="P:piecemeal microautophagy of the nucleus"/>
    <property type="evidence" value="ECO:0007669"/>
    <property type="project" value="TreeGrafter"/>
</dbReference>
<protein>
    <recommendedName>
        <fullName evidence="12">Autophagy-related protein 4</fullName>
    </recommendedName>
</protein>
<evidence type="ECO:0000259" key="14">
    <source>
        <dbReference type="Pfam" id="PF03416"/>
    </source>
</evidence>
<feature type="compositionally biased region" description="Polar residues" evidence="13">
    <location>
        <begin position="671"/>
        <end position="685"/>
    </location>
</feature>
<feature type="compositionally biased region" description="Low complexity" evidence="13">
    <location>
        <begin position="40"/>
        <end position="63"/>
    </location>
</feature>
<gene>
    <name evidence="15" type="ORF">PLEOSDRAFT_1114274</name>
</gene>
<dbReference type="GO" id="GO:0035973">
    <property type="term" value="P:aggrephagy"/>
    <property type="evidence" value="ECO:0007669"/>
    <property type="project" value="TreeGrafter"/>
</dbReference>
<feature type="domain" description="Peptidase C54 catalytic" evidence="14">
    <location>
        <begin position="700"/>
        <end position="753"/>
    </location>
</feature>
<dbReference type="GO" id="GO:0004197">
    <property type="term" value="F:cysteine-type endopeptidase activity"/>
    <property type="evidence" value="ECO:0007669"/>
    <property type="project" value="TreeGrafter"/>
</dbReference>
<keyword evidence="8" id="KW-0788">Thiol protease</keyword>
<dbReference type="GO" id="GO:0016485">
    <property type="term" value="P:protein processing"/>
    <property type="evidence" value="ECO:0007669"/>
    <property type="project" value="TreeGrafter"/>
</dbReference>
<feature type="compositionally biased region" description="Low complexity" evidence="13">
    <location>
        <begin position="597"/>
        <end position="665"/>
    </location>
</feature>
<feature type="compositionally biased region" description="Basic and acidic residues" evidence="13">
    <location>
        <begin position="861"/>
        <end position="876"/>
    </location>
</feature>
<evidence type="ECO:0000256" key="11">
    <source>
        <dbReference type="ARBA" id="ARBA00029362"/>
    </source>
</evidence>
<keyword evidence="9" id="KW-0653">Protein transport</keyword>
<dbReference type="InterPro" id="IPR046792">
    <property type="entry name" value="Peptidase_C54_cat"/>
</dbReference>
<dbReference type="Proteomes" id="UP000027073">
    <property type="component" value="Unassembled WGS sequence"/>
</dbReference>
<keyword evidence="4" id="KW-0813">Transport</keyword>
<dbReference type="OrthoDB" id="2960936at2759"/>
<dbReference type="InterPro" id="IPR038765">
    <property type="entry name" value="Papain-like_cys_pep_sf"/>
</dbReference>
<feature type="compositionally biased region" description="Low complexity" evidence="13">
    <location>
        <begin position="9"/>
        <end position="19"/>
    </location>
</feature>
<keyword evidence="7" id="KW-0378">Hydrolase</keyword>
<feature type="compositionally biased region" description="Basic and acidic residues" evidence="13">
    <location>
        <begin position="64"/>
        <end position="83"/>
    </location>
</feature>
<keyword evidence="6" id="KW-0645">Protease</keyword>
<evidence type="ECO:0000256" key="5">
    <source>
        <dbReference type="ARBA" id="ARBA00022490"/>
    </source>
</evidence>
<evidence type="ECO:0000256" key="9">
    <source>
        <dbReference type="ARBA" id="ARBA00022927"/>
    </source>
</evidence>
<evidence type="ECO:0000256" key="10">
    <source>
        <dbReference type="ARBA" id="ARBA00023006"/>
    </source>
</evidence>
<feature type="compositionally biased region" description="Acidic residues" evidence="13">
    <location>
        <begin position="787"/>
        <end position="804"/>
    </location>
</feature>
<reference evidence="16" key="1">
    <citation type="journal article" date="2014" name="Proc. Natl. Acad. Sci. U.S.A.">
        <title>Extensive sampling of basidiomycete genomes demonstrates inadequacy of the white-rot/brown-rot paradigm for wood decay fungi.</title>
        <authorList>
            <person name="Riley R."/>
            <person name="Salamov A.A."/>
            <person name="Brown D.W."/>
            <person name="Nagy L.G."/>
            <person name="Floudas D."/>
            <person name="Held B.W."/>
            <person name="Levasseur A."/>
            <person name="Lombard V."/>
            <person name="Morin E."/>
            <person name="Otillar R."/>
            <person name="Lindquist E.A."/>
            <person name="Sun H."/>
            <person name="LaButti K.M."/>
            <person name="Schmutz J."/>
            <person name="Jabbour D."/>
            <person name="Luo H."/>
            <person name="Baker S.E."/>
            <person name="Pisabarro A.G."/>
            <person name="Walton J.D."/>
            <person name="Blanchette R.A."/>
            <person name="Henrissat B."/>
            <person name="Martin F."/>
            <person name="Cullen D."/>
            <person name="Hibbett D.S."/>
            <person name="Grigoriev I.V."/>
        </authorList>
    </citation>
    <scope>NUCLEOTIDE SEQUENCE [LARGE SCALE GENOMIC DNA]</scope>
    <source>
        <strain evidence="16">PC15</strain>
    </source>
</reference>
<dbReference type="GO" id="GO:0019786">
    <property type="term" value="F:protein-phosphatidylethanolamide deconjugating activity"/>
    <property type="evidence" value="ECO:0007669"/>
    <property type="project" value="InterPro"/>
</dbReference>
<feature type="compositionally biased region" description="Low complexity" evidence="13">
    <location>
        <begin position="810"/>
        <end position="822"/>
    </location>
</feature>
<accession>A0A067N4W2</accession>
<dbReference type="AlphaFoldDB" id="A0A067N4W2"/>
<keyword evidence="5" id="KW-0963">Cytoplasm</keyword>
<comment type="catalytic activity">
    <reaction evidence="11">
        <text>[protein]-C-terminal L-amino acid-glycyl-phosphatidylethanolamide + H2O = [protein]-C-terminal L-amino acid-glycine + a 1,2-diacyl-sn-glycero-3-phosphoethanolamine</text>
        <dbReference type="Rhea" id="RHEA:67548"/>
        <dbReference type="Rhea" id="RHEA-COMP:17323"/>
        <dbReference type="Rhea" id="RHEA-COMP:17324"/>
        <dbReference type="ChEBI" id="CHEBI:15377"/>
        <dbReference type="ChEBI" id="CHEBI:64612"/>
        <dbReference type="ChEBI" id="CHEBI:172940"/>
        <dbReference type="ChEBI" id="CHEBI:172941"/>
    </reaction>
    <physiologicalReaction direction="left-to-right" evidence="11">
        <dbReference type="Rhea" id="RHEA:67549"/>
    </physiologicalReaction>
</comment>
<feature type="region of interest" description="Disordered" evidence="13">
    <location>
        <begin position="1"/>
        <end position="92"/>
    </location>
</feature>